<protein>
    <submittedName>
        <fullName evidence="2">HNH endonuclease</fullName>
    </submittedName>
</protein>
<dbReference type="OrthoDB" id="9802901at2"/>
<organism evidence="2 3">
    <name type="scientific">Pandoraea faecigallinarum</name>
    <dbReference type="NCBI Taxonomy" id="656179"/>
    <lineage>
        <taxon>Bacteria</taxon>
        <taxon>Pseudomonadati</taxon>
        <taxon>Pseudomonadota</taxon>
        <taxon>Betaproteobacteria</taxon>
        <taxon>Burkholderiales</taxon>
        <taxon>Burkholderiaceae</taxon>
        <taxon>Pandoraea</taxon>
    </lineage>
</organism>
<dbReference type="EMBL" id="CP011807">
    <property type="protein sequence ID" value="AKM29294.1"/>
    <property type="molecule type" value="Genomic_DNA"/>
</dbReference>
<dbReference type="STRING" id="656179.AB870_02835"/>
<dbReference type="GO" id="GO:0004519">
    <property type="term" value="F:endonuclease activity"/>
    <property type="evidence" value="ECO:0007669"/>
    <property type="project" value="UniProtKB-KW"/>
</dbReference>
<proteinExistence type="predicted"/>
<evidence type="ECO:0000259" key="1">
    <source>
        <dbReference type="SMART" id="SM00507"/>
    </source>
</evidence>
<evidence type="ECO:0000313" key="3">
    <source>
        <dbReference type="Proteomes" id="UP000035651"/>
    </source>
</evidence>
<dbReference type="SMART" id="SM00507">
    <property type="entry name" value="HNHc"/>
    <property type="match status" value="1"/>
</dbReference>
<dbReference type="AlphaFoldDB" id="A0A0H3WMZ8"/>
<keyword evidence="3" id="KW-1185">Reference proteome</keyword>
<keyword evidence="2" id="KW-0255">Endonuclease</keyword>
<reference evidence="2" key="1">
    <citation type="submission" date="2016-06" db="EMBL/GenBank/DDBJ databases">
        <title>Complete Genome Sequence of Pandoraea faecigallinarum DSM-23572.</title>
        <authorList>
            <person name="Yong D."/>
            <person name="Ee R."/>
            <person name="Lim Y.-L."/>
            <person name="Yin W.-F."/>
            <person name="Chan K.-G."/>
        </authorList>
    </citation>
    <scope>NUCLEOTIDE SEQUENCE</scope>
    <source>
        <strain evidence="2">DSM 23572</strain>
    </source>
</reference>
<keyword evidence="2" id="KW-0540">Nuclease</keyword>
<evidence type="ECO:0000313" key="2">
    <source>
        <dbReference type="EMBL" id="AKM29294.1"/>
    </source>
</evidence>
<dbReference type="CDD" id="cd00085">
    <property type="entry name" value="HNHc"/>
    <property type="match status" value="1"/>
</dbReference>
<dbReference type="RefSeq" id="WP_047905238.1">
    <property type="nucleotide sequence ID" value="NZ_CP011807.3"/>
</dbReference>
<sequence>MKLTKAQREQVRQKYDGHCAYCGCQLPERWHADHFEPCIRDLKRVEAPNGSVRLATTTPLRPERDVIENMMPACPPCNISKASMSLESWRGWLAGHINSLNSYHPIYRLAKQYSLITETGAPVVFHFERVDGAKGA</sequence>
<dbReference type="KEGG" id="pfg:AB870_02835"/>
<dbReference type="InterPro" id="IPR003615">
    <property type="entry name" value="HNH_nuc"/>
</dbReference>
<dbReference type="Proteomes" id="UP000035651">
    <property type="component" value="Chromosome"/>
</dbReference>
<dbReference type="PATRIC" id="fig|656179.3.peg.626"/>
<dbReference type="Gene3D" id="1.10.30.50">
    <property type="match status" value="1"/>
</dbReference>
<accession>A0A0H3WMZ8</accession>
<feature type="domain" description="HNH nuclease" evidence="1">
    <location>
        <begin position="6"/>
        <end position="79"/>
    </location>
</feature>
<keyword evidence="2" id="KW-0378">Hydrolase</keyword>
<name>A0A0H3WMZ8_9BURK</name>
<gene>
    <name evidence="2" type="ORF">AB870_02835</name>
</gene>